<dbReference type="InterPro" id="IPR011598">
    <property type="entry name" value="bHLH_dom"/>
</dbReference>
<dbReference type="Gene3D" id="4.10.280.10">
    <property type="entry name" value="Helix-loop-helix DNA-binding domain"/>
    <property type="match status" value="1"/>
</dbReference>
<dbReference type="RefSeq" id="XP_018137041.1">
    <property type="nucleotide sequence ID" value="XM_018290348.1"/>
</dbReference>
<dbReference type="PANTHER" id="PTHR46266">
    <property type="entry name" value="TRANSCRIPTION FACTOR TT8"/>
    <property type="match status" value="1"/>
</dbReference>
<dbReference type="PANTHER" id="PTHR46266:SF4">
    <property type="entry name" value="TRANSCRIPTION FACTOR TT8"/>
    <property type="match status" value="1"/>
</dbReference>
<dbReference type="AlphaFoldDB" id="A0A179F0K6"/>
<name>A0A179F0K6_METCM</name>
<sequence>MFIQMKTQLQECARPAGARSSKQSVEQGDIKLFRFSEAARGGQGKKGPQSGSSATSSRATKKTAHRLVERRRRDKTNEAFAVLESMIPACTGNVHKLAILQASIDYIRYLENCLAKLKWRLGDHQSWDKPGHVSLPFIRDFHAEPRGRVELFDSDIASPIIAGQLDRARHPSTPSPEAKDTDDHQLSCSSVLTYQNHHRLSSSVAPLPAFSPQSHGMYSPSSAPGPRSTSPPRNKPTDLDYEAAAALLMFSTHGQYTNVIPRSRGLSVHDLLCT</sequence>
<dbReference type="Proteomes" id="UP000078397">
    <property type="component" value="Unassembled WGS sequence"/>
</dbReference>
<dbReference type="GeneID" id="28854342"/>
<feature type="region of interest" description="Disordered" evidence="1">
    <location>
        <begin position="211"/>
        <end position="238"/>
    </location>
</feature>
<comment type="caution">
    <text evidence="3">The sequence shown here is derived from an EMBL/GenBank/DDBJ whole genome shotgun (WGS) entry which is preliminary data.</text>
</comment>
<proteinExistence type="predicted"/>
<feature type="region of interest" description="Disordered" evidence="1">
    <location>
        <begin position="163"/>
        <end position="184"/>
    </location>
</feature>
<accession>A0A179F0K6</accession>
<dbReference type="STRING" id="1380566.A0A179F0K6"/>
<dbReference type="PROSITE" id="PS50888">
    <property type="entry name" value="BHLH"/>
    <property type="match status" value="1"/>
</dbReference>
<feature type="compositionally biased region" description="Low complexity" evidence="1">
    <location>
        <begin position="46"/>
        <end position="58"/>
    </location>
</feature>
<dbReference type="Pfam" id="PF00010">
    <property type="entry name" value="HLH"/>
    <property type="match status" value="1"/>
</dbReference>
<dbReference type="KEGG" id="pchm:VFPPC_12488"/>
<gene>
    <name evidence="3" type="ORF">VFPPC_12488</name>
</gene>
<dbReference type="InterPro" id="IPR036638">
    <property type="entry name" value="HLH_DNA-bd_sf"/>
</dbReference>
<dbReference type="OrthoDB" id="690068at2759"/>
<evidence type="ECO:0000259" key="2">
    <source>
        <dbReference type="PROSITE" id="PS50888"/>
    </source>
</evidence>
<feature type="domain" description="BHLH" evidence="2">
    <location>
        <begin position="60"/>
        <end position="110"/>
    </location>
</feature>
<feature type="compositionally biased region" description="Polar residues" evidence="1">
    <location>
        <begin position="211"/>
        <end position="232"/>
    </location>
</feature>
<evidence type="ECO:0000313" key="4">
    <source>
        <dbReference type="Proteomes" id="UP000078397"/>
    </source>
</evidence>
<feature type="region of interest" description="Disordered" evidence="1">
    <location>
        <begin position="35"/>
        <end position="71"/>
    </location>
</feature>
<keyword evidence="4" id="KW-1185">Reference proteome</keyword>
<evidence type="ECO:0000313" key="3">
    <source>
        <dbReference type="EMBL" id="OAQ58961.1"/>
    </source>
</evidence>
<evidence type="ECO:0000256" key="1">
    <source>
        <dbReference type="SAM" id="MobiDB-lite"/>
    </source>
</evidence>
<dbReference type="SUPFAM" id="SSF47459">
    <property type="entry name" value="HLH, helix-loop-helix DNA-binding domain"/>
    <property type="match status" value="1"/>
</dbReference>
<organism evidence="3 4">
    <name type="scientific">Pochonia chlamydosporia 170</name>
    <dbReference type="NCBI Taxonomy" id="1380566"/>
    <lineage>
        <taxon>Eukaryota</taxon>
        <taxon>Fungi</taxon>
        <taxon>Dikarya</taxon>
        <taxon>Ascomycota</taxon>
        <taxon>Pezizomycotina</taxon>
        <taxon>Sordariomycetes</taxon>
        <taxon>Hypocreomycetidae</taxon>
        <taxon>Hypocreales</taxon>
        <taxon>Clavicipitaceae</taxon>
        <taxon>Pochonia</taxon>
    </lineage>
</organism>
<feature type="compositionally biased region" description="Basic residues" evidence="1">
    <location>
        <begin position="59"/>
        <end position="71"/>
    </location>
</feature>
<dbReference type="EMBL" id="LSBJ02000012">
    <property type="protein sequence ID" value="OAQ58961.1"/>
    <property type="molecule type" value="Genomic_DNA"/>
</dbReference>
<reference evidence="3 4" key="1">
    <citation type="journal article" date="2016" name="PLoS Pathog.">
        <title>Biosynthesis of antibiotic leucinostatins in bio-control fungus Purpureocillium lilacinum and their inhibition on phytophthora revealed by genome mining.</title>
        <authorList>
            <person name="Wang G."/>
            <person name="Liu Z."/>
            <person name="Lin R."/>
            <person name="Li E."/>
            <person name="Mao Z."/>
            <person name="Ling J."/>
            <person name="Yang Y."/>
            <person name="Yin W.B."/>
            <person name="Xie B."/>
        </authorList>
    </citation>
    <scope>NUCLEOTIDE SEQUENCE [LARGE SCALE GENOMIC DNA]</scope>
    <source>
        <strain evidence="3">170</strain>
    </source>
</reference>
<dbReference type="GO" id="GO:0046983">
    <property type="term" value="F:protein dimerization activity"/>
    <property type="evidence" value="ECO:0007669"/>
    <property type="project" value="InterPro"/>
</dbReference>
<protein>
    <submittedName>
        <fullName evidence="3">HLH transcription factor</fullName>
    </submittedName>
</protein>
<dbReference type="SMART" id="SM00353">
    <property type="entry name" value="HLH"/>
    <property type="match status" value="1"/>
</dbReference>